<dbReference type="InterPro" id="IPR052983">
    <property type="entry name" value="MFS_Riboflavin_Transporter"/>
</dbReference>
<evidence type="ECO:0000256" key="6">
    <source>
        <dbReference type="SAM" id="Phobius"/>
    </source>
</evidence>
<proteinExistence type="predicted"/>
<organism evidence="7 8">
    <name type="scientific">Plakobranchus ocellatus</name>
    <dbReference type="NCBI Taxonomy" id="259542"/>
    <lineage>
        <taxon>Eukaryota</taxon>
        <taxon>Metazoa</taxon>
        <taxon>Spiralia</taxon>
        <taxon>Lophotrochozoa</taxon>
        <taxon>Mollusca</taxon>
        <taxon>Gastropoda</taxon>
        <taxon>Heterobranchia</taxon>
        <taxon>Euthyneura</taxon>
        <taxon>Panpulmonata</taxon>
        <taxon>Sacoglossa</taxon>
        <taxon>Placobranchoidea</taxon>
        <taxon>Plakobranchidae</taxon>
        <taxon>Plakobranchus</taxon>
    </lineage>
</organism>
<evidence type="ECO:0000256" key="2">
    <source>
        <dbReference type="ARBA" id="ARBA00022448"/>
    </source>
</evidence>
<evidence type="ECO:0000313" key="8">
    <source>
        <dbReference type="Proteomes" id="UP000735302"/>
    </source>
</evidence>
<evidence type="ECO:0000256" key="4">
    <source>
        <dbReference type="ARBA" id="ARBA00022989"/>
    </source>
</evidence>
<reference evidence="7 8" key="1">
    <citation type="journal article" date="2021" name="Elife">
        <title>Chloroplast acquisition without the gene transfer in kleptoplastic sea slugs, Plakobranchus ocellatus.</title>
        <authorList>
            <person name="Maeda T."/>
            <person name="Takahashi S."/>
            <person name="Yoshida T."/>
            <person name="Shimamura S."/>
            <person name="Takaki Y."/>
            <person name="Nagai Y."/>
            <person name="Toyoda A."/>
            <person name="Suzuki Y."/>
            <person name="Arimoto A."/>
            <person name="Ishii H."/>
            <person name="Satoh N."/>
            <person name="Nishiyama T."/>
            <person name="Hasebe M."/>
            <person name="Maruyama T."/>
            <person name="Minagawa J."/>
            <person name="Obokata J."/>
            <person name="Shigenobu S."/>
        </authorList>
    </citation>
    <scope>NUCLEOTIDE SEQUENCE [LARGE SCALE GENOMIC DNA]</scope>
</reference>
<dbReference type="Proteomes" id="UP000735302">
    <property type="component" value="Unassembled WGS sequence"/>
</dbReference>
<feature type="transmembrane region" description="Helical" evidence="6">
    <location>
        <begin position="347"/>
        <end position="370"/>
    </location>
</feature>
<dbReference type="EMBL" id="BLXT01006466">
    <property type="protein sequence ID" value="GFO31851.1"/>
    <property type="molecule type" value="Genomic_DNA"/>
</dbReference>
<feature type="transmembrane region" description="Helical" evidence="6">
    <location>
        <begin position="91"/>
        <end position="109"/>
    </location>
</feature>
<keyword evidence="8" id="KW-1185">Reference proteome</keyword>
<feature type="transmembrane region" description="Helical" evidence="6">
    <location>
        <begin position="292"/>
        <end position="309"/>
    </location>
</feature>
<evidence type="ECO:0000256" key="5">
    <source>
        <dbReference type="ARBA" id="ARBA00023136"/>
    </source>
</evidence>
<feature type="transmembrane region" description="Helical" evidence="6">
    <location>
        <begin position="223"/>
        <end position="245"/>
    </location>
</feature>
<dbReference type="InterPro" id="IPR011701">
    <property type="entry name" value="MFS"/>
</dbReference>
<keyword evidence="5 6" id="KW-0472">Membrane</keyword>
<keyword evidence="2" id="KW-0813">Transport</keyword>
<feature type="transmembrane region" description="Helical" evidence="6">
    <location>
        <begin position="6"/>
        <end position="27"/>
    </location>
</feature>
<dbReference type="PANTHER" id="PTHR43385:SF1">
    <property type="entry name" value="RIBOFLAVIN TRANSPORTER RIBJ"/>
    <property type="match status" value="1"/>
</dbReference>
<feature type="transmembrane region" description="Helical" evidence="6">
    <location>
        <begin position="257"/>
        <end position="280"/>
    </location>
</feature>
<sequence length="411" mass="45821">MFWTVVMLGALNGICTSMSVCISYLYIQHWAPDNAAILVASISCFPNLLSVLQNQVMTAVVNPGNLQPDVQDGGQVYFSQPEVLERVPRAIILQAIMTICLQVLGYLLVSTPPSKSASAPSAFDVRTGEPNKNLDKQRHLTGSKTRAILNNLEQDSLLDIEKQHVNGNNIKCYTTSKNGCEIKYPNIHELAKETRFIAQNINDGTVTNDNAEVPPSQVIQTSVFWTLWFSWVALSYSTTMAFNFYKQFALLFIPDDYFLTFLGSVVPIGSSAARLAFGHFIDKDVLSIKDNLVISLASHSVLFAFWYFIPRIHKFVYLFFVLCLTIPQSIFYVVFPPAVIRIFGSTHFSTILGLLNTGQTVSGLVLAVLVTPVIELLGWFWFFMTCSVLNMLALSVTLSNKLIAEKKEEET</sequence>
<dbReference type="GO" id="GO:0022857">
    <property type="term" value="F:transmembrane transporter activity"/>
    <property type="evidence" value="ECO:0007669"/>
    <property type="project" value="InterPro"/>
</dbReference>
<dbReference type="Gene3D" id="1.20.1250.20">
    <property type="entry name" value="MFS general substrate transporter like domains"/>
    <property type="match status" value="1"/>
</dbReference>
<evidence type="ECO:0000256" key="3">
    <source>
        <dbReference type="ARBA" id="ARBA00022692"/>
    </source>
</evidence>
<dbReference type="Pfam" id="PF07690">
    <property type="entry name" value="MFS_1"/>
    <property type="match status" value="1"/>
</dbReference>
<dbReference type="GO" id="GO:0016020">
    <property type="term" value="C:membrane"/>
    <property type="evidence" value="ECO:0007669"/>
    <property type="project" value="UniProtKB-SubCell"/>
</dbReference>
<comment type="caution">
    <text evidence="7">The sequence shown here is derived from an EMBL/GenBank/DDBJ whole genome shotgun (WGS) entry which is preliminary data.</text>
</comment>
<evidence type="ECO:0000256" key="1">
    <source>
        <dbReference type="ARBA" id="ARBA00004141"/>
    </source>
</evidence>
<keyword evidence="3 6" id="KW-0812">Transmembrane</keyword>
<dbReference type="SUPFAM" id="SSF103473">
    <property type="entry name" value="MFS general substrate transporter"/>
    <property type="match status" value="1"/>
</dbReference>
<name>A0AAV4CGA9_9GAST</name>
<gene>
    <name evidence="7" type="ORF">PoB_005835600</name>
</gene>
<dbReference type="PANTHER" id="PTHR43385">
    <property type="entry name" value="RIBOFLAVIN TRANSPORTER RIBJ"/>
    <property type="match status" value="1"/>
</dbReference>
<keyword evidence="4 6" id="KW-1133">Transmembrane helix</keyword>
<feature type="transmembrane region" description="Helical" evidence="6">
    <location>
        <begin position="376"/>
        <end position="398"/>
    </location>
</feature>
<protein>
    <submittedName>
        <fullName evidence="7">Transporter, major facilitator family protein</fullName>
    </submittedName>
</protein>
<comment type="subcellular location">
    <subcellularLocation>
        <location evidence="1">Membrane</location>
        <topology evidence="1">Multi-pass membrane protein</topology>
    </subcellularLocation>
</comment>
<dbReference type="InterPro" id="IPR036259">
    <property type="entry name" value="MFS_trans_sf"/>
</dbReference>
<evidence type="ECO:0000313" key="7">
    <source>
        <dbReference type="EMBL" id="GFO31851.1"/>
    </source>
</evidence>
<feature type="transmembrane region" description="Helical" evidence="6">
    <location>
        <begin position="315"/>
        <end position="335"/>
    </location>
</feature>
<dbReference type="AlphaFoldDB" id="A0AAV4CGA9"/>
<accession>A0AAV4CGA9</accession>